<feature type="compositionally biased region" description="Basic and acidic residues" evidence="5">
    <location>
        <begin position="1"/>
        <end position="11"/>
    </location>
</feature>
<reference evidence="6 7" key="1">
    <citation type="submission" date="2019-11" db="EMBL/GenBank/DDBJ databases">
        <title>Venturia inaequalis Genome Resource.</title>
        <authorList>
            <person name="Lichtner F.J."/>
        </authorList>
    </citation>
    <scope>NUCLEOTIDE SEQUENCE [LARGE SCALE GENOMIC DNA]</scope>
    <source>
        <strain evidence="6">Bline_iso_100314</strain>
    </source>
</reference>
<dbReference type="InterPro" id="IPR050987">
    <property type="entry name" value="AtrR-like"/>
</dbReference>
<name>A0A8H3YPV9_VENIN</name>
<evidence type="ECO:0000256" key="4">
    <source>
        <dbReference type="ARBA" id="ARBA00023242"/>
    </source>
</evidence>
<evidence type="ECO:0008006" key="8">
    <source>
        <dbReference type="Google" id="ProtNLM"/>
    </source>
</evidence>
<keyword evidence="4" id="KW-0539">Nucleus</keyword>
<evidence type="ECO:0000313" key="6">
    <source>
        <dbReference type="EMBL" id="KAE9965276.1"/>
    </source>
</evidence>
<comment type="caution">
    <text evidence="6">The sequence shown here is derived from an EMBL/GenBank/DDBJ whole genome shotgun (WGS) entry which is preliminary data.</text>
</comment>
<dbReference type="GO" id="GO:0003700">
    <property type="term" value="F:DNA-binding transcription factor activity"/>
    <property type="evidence" value="ECO:0007669"/>
    <property type="project" value="InterPro"/>
</dbReference>
<evidence type="ECO:0000313" key="7">
    <source>
        <dbReference type="Proteomes" id="UP000433883"/>
    </source>
</evidence>
<protein>
    <recommendedName>
        <fullName evidence="8">Transcription factor domain-containing protein</fullName>
    </recommendedName>
</protein>
<proteinExistence type="predicted"/>
<dbReference type="GO" id="GO:0003677">
    <property type="term" value="F:DNA binding"/>
    <property type="evidence" value="ECO:0007669"/>
    <property type="project" value="UniProtKB-KW"/>
</dbReference>
<gene>
    <name evidence="6" type="ORF">BLS_007745</name>
</gene>
<dbReference type="GO" id="GO:0005634">
    <property type="term" value="C:nucleus"/>
    <property type="evidence" value="ECO:0007669"/>
    <property type="project" value="UniProtKB-SubCell"/>
</dbReference>
<accession>A0A8H3YPV9</accession>
<sequence length="597" mass="67505">MGAPEKMDPIGREINPNGAPARPHNREHLCVDPVERVQFRNESDAPLLVKADTFEVIRNVIAEYALSSYGYELVCDLTEPKQFLSTTIPGDSRLSASYGDLPAIYLDKHQMHRLIATLYCRWGLHPRAVNIEHLHELVELLFAHYYSQTSIEISAVALRDSGLRLDSLALLLASLALGSYFSESFSHARRLFVDSTDLFNNYTGPPAFDAVATLFVQHLFTLREGSTNQAKNLNVQAIHAAHELGINRYDPTSSDPQHVELYLLLYFTDQYSSQSHCTPPTIRADDYRPDLFDGLSRAYPEMQTLIELIKLNGHVFEHIYGQRCSDESVLNLESIIGRVCEAIGKPLNEREDTDHDVLVKIHMYWCRLILRVPSINSGTHWISSLSICVRAAQMLLSIYLRIYKPLVQNSSEHIEPTISHPSLQILLIDNHIPPTWRQVKRITTSAFVIIYAYWRGEVSSEEASRFIAISLLLLHCQRVRWQHELLEPIGSLKELIGLSALDIGPALSRLLPGATFDFISAIASNSTSYAEVRVRTQKLLLMHQQQDFAQPAMMGTFPPHDDLLDRADGTMQNEGFNFMAYETWLPTPLVGLFGDVQ</sequence>
<organism evidence="6 7">
    <name type="scientific">Venturia inaequalis</name>
    <name type="common">Apple scab fungus</name>
    <dbReference type="NCBI Taxonomy" id="5025"/>
    <lineage>
        <taxon>Eukaryota</taxon>
        <taxon>Fungi</taxon>
        <taxon>Dikarya</taxon>
        <taxon>Ascomycota</taxon>
        <taxon>Pezizomycotina</taxon>
        <taxon>Dothideomycetes</taxon>
        <taxon>Pleosporomycetidae</taxon>
        <taxon>Venturiales</taxon>
        <taxon>Venturiaceae</taxon>
        <taxon>Venturia</taxon>
    </lineage>
</organism>
<evidence type="ECO:0000256" key="2">
    <source>
        <dbReference type="ARBA" id="ARBA00022723"/>
    </source>
</evidence>
<evidence type="ECO:0000256" key="1">
    <source>
        <dbReference type="ARBA" id="ARBA00004123"/>
    </source>
</evidence>
<dbReference type="GO" id="GO:0046872">
    <property type="term" value="F:metal ion binding"/>
    <property type="evidence" value="ECO:0007669"/>
    <property type="project" value="UniProtKB-KW"/>
</dbReference>
<keyword evidence="2" id="KW-0479">Metal-binding</keyword>
<keyword evidence="3" id="KW-0238">DNA-binding</keyword>
<dbReference type="PANTHER" id="PTHR46910">
    <property type="entry name" value="TRANSCRIPTION FACTOR PDR1"/>
    <property type="match status" value="1"/>
</dbReference>
<comment type="subcellular location">
    <subcellularLocation>
        <location evidence="1">Nucleus</location>
    </subcellularLocation>
</comment>
<evidence type="ECO:0000256" key="5">
    <source>
        <dbReference type="SAM" id="MobiDB-lite"/>
    </source>
</evidence>
<feature type="region of interest" description="Disordered" evidence="5">
    <location>
        <begin position="1"/>
        <end position="25"/>
    </location>
</feature>
<dbReference type="EMBL" id="WNWQ01000623">
    <property type="protein sequence ID" value="KAE9965276.1"/>
    <property type="molecule type" value="Genomic_DNA"/>
</dbReference>
<dbReference type="Proteomes" id="UP000433883">
    <property type="component" value="Unassembled WGS sequence"/>
</dbReference>
<evidence type="ECO:0000256" key="3">
    <source>
        <dbReference type="ARBA" id="ARBA00023125"/>
    </source>
</evidence>
<dbReference type="PANTHER" id="PTHR46910:SF3">
    <property type="entry name" value="HALOTOLERANCE PROTEIN 9-RELATED"/>
    <property type="match status" value="1"/>
</dbReference>
<dbReference type="CDD" id="cd12148">
    <property type="entry name" value="fungal_TF_MHR"/>
    <property type="match status" value="1"/>
</dbReference>
<dbReference type="AlphaFoldDB" id="A0A8H3YPV9"/>